<keyword evidence="3 6" id="KW-0378">Hydrolase</keyword>
<keyword evidence="2 6" id="KW-0479">Metal-binding</keyword>
<gene>
    <name evidence="9" type="ORF">SAMN04488529_10185</name>
</gene>
<dbReference type="SUPFAM" id="SSF55486">
    <property type="entry name" value="Metalloproteases ('zincins'), catalytic domain"/>
    <property type="match status" value="1"/>
</dbReference>
<protein>
    <submittedName>
        <fullName evidence="9">Oligoendopeptidase, pepF/M3 family</fullName>
    </submittedName>
</protein>
<keyword evidence="4 6" id="KW-0862">Zinc</keyword>
<keyword evidence="10" id="KW-1185">Reference proteome</keyword>
<dbReference type="InterPro" id="IPR034006">
    <property type="entry name" value="M3B_PepF_2"/>
</dbReference>
<comment type="similarity">
    <text evidence="6">Belongs to the peptidase M3 family.</text>
</comment>
<proteinExistence type="inferred from homology"/>
<dbReference type="InterPro" id="IPR042088">
    <property type="entry name" value="OligoPept_F_C"/>
</dbReference>
<evidence type="ECO:0000256" key="1">
    <source>
        <dbReference type="ARBA" id="ARBA00022670"/>
    </source>
</evidence>
<dbReference type="GO" id="GO:0004181">
    <property type="term" value="F:metallocarboxypeptidase activity"/>
    <property type="evidence" value="ECO:0007669"/>
    <property type="project" value="InterPro"/>
</dbReference>
<dbReference type="STRING" id="94869.SAMN04488529_10185"/>
<accession>A0A1H0LFR9</accession>
<evidence type="ECO:0000256" key="6">
    <source>
        <dbReference type="RuleBase" id="RU003435"/>
    </source>
</evidence>
<evidence type="ECO:0000256" key="5">
    <source>
        <dbReference type="ARBA" id="ARBA00023049"/>
    </source>
</evidence>
<dbReference type="InterPro" id="IPR013647">
    <property type="entry name" value="OligopepF_N_dom"/>
</dbReference>
<sequence>MELNWSLKEIYTSFNSKEFKGDIEKLTELIEDINTWATETVKDNQNVVVKLEDYIKRFSEFTKLISKLGSFAELTVSADTTNIEALKYCDIIETKSTKIVEASTKLEKWISNIEDIDLVIGKSELLKEHEFVLKNIVELSKYLLTDREENIIATMQNTGSSAFGKLKDKLISSLKVEIEENGEVKELPLTVVLNMAYDKDSDVRKRAYEAEIESYKKVEEGVAAALNAIKGEVLTVCDFRGYKSPLEKTLVESKMDEESLEAMLSAMRESMPVFRKYLRRKAEILGHKNGLPFYDLYAPISDADMKFTYEEGAKFVEKNFRTFSDNLGDFAAKAINNNWIDVKPKEGKIGGAFCAELHFIGECRVLLNYGDSFSDVITMAHELGHGFHDECLKNESVLNIDCPMPIAETASTFCETIIKKAAVKDATKEEALAILEAEISGCTQVIIDIYSRFLFEKSLFEARKECALSVEQIKELMLNAQRESYGDGLDPNFLHPYMWTWKPHYYYADSNFYNFPYAFGLLFAKGLYAKYIEDREGFPESYEKLLEITGKNKIADVTKVMGIDIHNKEFWKNSLKTVEDDIERFIELSKN</sequence>
<evidence type="ECO:0000256" key="3">
    <source>
        <dbReference type="ARBA" id="ARBA00022801"/>
    </source>
</evidence>
<evidence type="ECO:0000259" key="8">
    <source>
        <dbReference type="Pfam" id="PF08439"/>
    </source>
</evidence>
<evidence type="ECO:0000256" key="2">
    <source>
        <dbReference type="ARBA" id="ARBA00022723"/>
    </source>
</evidence>
<dbReference type="Pfam" id="PF01432">
    <property type="entry name" value="Peptidase_M3"/>
    <property type="match status" value="1"/>
</dbReference>
<dbReference type="Gene3D" id="1.10.1370.20">
    <property type="entry name" value="Oligoendopeptidase f, C-terminal domain"/>
    <property type="match status" value="1"/>
</dbReference>
<evidence type="ECO:0000259" key="7">
    <source>
        <dbReference type="Pfam" id="PF01432"/>
    </source>
</evidence>
<name>A0A1H0LFR9_9CLOT</name>
<dbReference type="EMBL" id="FNJM01000001">
    <property type="protein sequence ID" value="SDO67058.1"/>
    <property type="molecule type" value="Genomic_DNA"/>
</dbReference>
<dbReference type="GO" id="GO:0046872">
    <property type="term" value="F:metal ion binding"/>
    <property type="evidence" value="ECO:0007669"/>
    <property type="project" value="UniProtKB-UniRule"/>
</dbReference>
<dbReference type="Proteomes" id="UP000198597">
    <property type="component" value="Unassembled WGS sequence"/>
</dbReference>
<evidence type="ECO:0000256" key="4">
    <source>
        <dbReference type="ARBA" id="ARBA00022833"/>
    </source>
</evidence>
<comment type="cofactor">
    <cofactor evidence="6">
        <name>Zn(2+)</name>
        <dbReference type="ChEBI" id="CHEBI:29105"/>
    </cofactor>
    <text evidence="6">Binds 1 zinc ion.</text>
</comment>
<dbReference type="RefSeq" id="WP_089964763.1">
    <property type="nucleotide sequence ID" value="NZ_FNJM01000001.1"/>
</dbReference>
<organism evidence="9 10">
    <name type="scientific">Clostridium gasigenes</name>
    <dbReference type="NCBI Taxonomy" id="94869"/>
    <lineage>
        <taxon>Bacteria</taxon>
        <taxon>Bacillati</taxon>
        <taxon>Bacillota</taxon>
        <taxon>Clostridia</taxon>
        <taxon>Eubacteriales</taxon>
        <taxon>Clostridiaceae</taxon>
        <taxon>Clostridium</taxon>
    </lineage>
</organism>
<dbReference type="OrthoDB" id="9769691at2"/>
<reference evidence="9 10" key="1">
    <citation type="submission" date="2016-10" db="EMBL/GenBank/DDBJ databases">
        <authorList>
            <person name="de Groot N.N."/>
        </authorList>
    </citation>
    <scope>NUCLEOTIDE SEQUENCE [LARGE SCALE GENOMIC DNA]</scope>
    <source>
        <strain evidence="9 10">DSM 12272</strain>
    </source>
</reference>
<dbReference type="InterPro" id="IPR011977">
    <property type="entry name" value="Pept_M3B_clade3"/>
</dbReference>
<feature type="domain" description="Oligopeptidase F N-terminal" evidence="8">
    <location>
        <begin position="115"/>
        <end position="175"/>
    </location>
</feature>
<dbReference type="NCBIfam" id="TIGR02290">
    <property type="entry name" value="M3_fam_3"/>
    <property type="match status" value="1"/>
</dbReference>
<keyword evidence="5 6" id="KW-0482">Metalloprotease</keyword>
<dbReference type="InterPro" id="IPR001567">
    <property type="entry name" value="Pept_M3A_M3B_dom"/>
</dbReference>
<keyword evidence="1 6" id="KW-0645">Protease</keyword>
<dbReference type="GO" id="GO:0006508">
    <property type="term" value="P:proteolysis"/>
    <property type="evidence" value="ECO:0007669"/>
    <property type="project" value="UniProtKB-KW"/>
</dbReference>
<dbReference type="Gene3D" id="1.20.140.70">
    <property type="entry name" value="Oligopeptidase f, N-terminal domain"/>
    <property type="match status" value="1"/>
</dbReference>
<dbReference type="AlphaFoldDB" id="A0A1H0LFR9"/>
<dbReference type="PANTHER" id="PTHR34217:SF1">
    <property type="entry name" value="CARBOXYPEPTIDASE 1"/>
    <property type="match status" value="1"/>
</dbReference>
<dbReference type="InterPro" id="IPR001333">
    <property type="entry name" value="Peptidase_M32_Taq"/>
</dbReference>
<dbReference type="PANTHER" id="PTHR34217">
    <property type="entry name" value="METAL-DEPENDENT CARBOXYPEPTIDASE"/>
    <property type="match status" value="1"/>
</dbReference>
<dbReference type="CDD" id="cd09607">
    <property type="entry name" value="M3B_PepF"/>
    <property type="match status" value="1"/>
</dbReference>
<evidence type="ECO:0000313" key="10">
    <source>
        <dbReference type="Proteomes" id="UP000198597"/>
    </source>
</evidence>
<feature type="domain" description="Peptidase M3A/M3B catalytic" evidence="7">
    <location>
        <begin position="195"/>
        <end position="575"/>
    </location>
</feature>
<dbReference type="GO" id="GO:0004222">
    <property type="term" value="F:metalloendopeptidase activity"/>
    <property type="evidence" value="ECO:0007669"/>
    <property type="project" value="InterPro"/>
</dbReference>
<dbReference type="Pfam" id="PF08439">
    <property type="entry name" value="Peptidase_M3_N"/>
    <property type="match status" value="1"/>
</dbReference>
<evidence type="ECO:0000313" key="9">
    <source>
        <dbReference type="EMBL" id="SDO67058.1"/>
    </source>
</evidence>